<keyword evidence="2" id="KW-1185">Reference proteome</keyword>
<sequence>MIIEATVPGLLTDCTNGRARFAIEADTLQGAIDRLFSDYPLLKRHVYTETGGVRKHVMLCYNDRNVAWLDQLDIPLREGDMLHVMQLVSGG</sequence>
<organism evidence="1 2">
    <name type="scientific">Cohnella yongneupensis</name>
    <dbReference type="NCBI Taxonomy" id="425006"/>
    <lineage>
        <taxon>Bacteria</taxon>
        <taxon>Bacillati</taxon>
        <taxon>Bacillota</taxon>
        <taxon>Bacilli</taxon>
        <taxon>Bacillales</taxon>
        <taxon>Paenibacillaceae</taxon>
        <taxon>Cohnella</taxon>
    </lineage>
</organism>
<name>A0ABW0QWE8_9BACL</name>
<gene>
    <name evidence="1" type="ORF">ACFPQ4_04720</name>
</gene>
<dbReference type="InterPro" id="IPR003749">
    <property type="entry name" value="ThiS/MoaD-like"/>
</dbReference>
<dbReference type="InterPro" id="IPR052045">
    <property type="entry name" value="Sulfur_Carrier/Prot_Modifier"/>
</dbReference>
<dbReference type="SUPFAM" id="SSF54285">
    <property type="entry name" value="MoaD/ThiS"/>
    <property type="match status" value="1"/>
</dbReference>
<dbReference type="PANTHER" id="PTHR38031">
    <property type="entry name" value="SULFUR CARRIER PROTEIN SLR0821-RELATED"/>
    <property type="match status" value="1"/>
</dbReference>
<proteinExistence type="predicted"/>
<accession>A0ABW0QWE8</accession>
<evidence type="ECO:0000313" key="2">
    <source>
        <dbReference type="Proteomes" id="UP001596108"/>
    </source>
</evidence>
<protein>
    <submittedName>
        <fullName evidence="1">MoaD/ThiS family protein</fullName>
    </submittedName>
</protein>
<dbReference type="PANTHER" id="PTHR38031:SF1">
    <property type="entry name" value="SULFUR CARRIER PROTEIN CYSO"/>
    <property type="match status" value="1"/>
</dbReference>
<dbReference type="Gene3D" id="3.10.20.30">
    <property type="match status" value="1"/>
</dbReference>
<dbReference type="InterPro" id="IPR016155">
    <property type="entry name" value="Mopterin_synth/thiamin_S_b"/>
</dbReference>
<comment type="caution">
    <text evidence="1">The sequence shown here is derived from an EMBL/GenBank/DDBJ whole genome shotgun (WGS) entry which is preliminary data.</text>
</comment>
<dbReference type="EMBL" id="JBHSNC010000012">
    <property type="protein sequence ID" value="MFC5528758.1"/>
    <property type="molecule type" value="Genomic_DNA"/>
</dbReference>
<dbReference type="RefSeq" id="WP_378110619.1">
    <property type="nucleotide sequence ID" value="NZ_JBHSNC010000012.1"/>
</dbReference>
<evidence type="ECO:0000313" key="1">
    <source>
        <dbReference type="EMBL" id="MFC5528758.1"/>
    </source>
</evidence>
<reference evidence="2" key="1">
    <citation type="journal article" date="2019" name="Int. J. Syst. Evol. Microbiol.">
        <title>The Global Catalogue of Microorganisms (GCM) 10K type strain sequencing project: providing services to taxonomists for standard genome sequencing and annotation.</title>
        <authorList>
            <consortium name="The Broad Institute Genomics Platform"/>
            <consortium name="The Broad Institute Genome Sequencing Center for Infectious Disease"/>
            <person name="Wu L."/>
            <person name="Ma J."/>
        </authorList>
    </citation>
    <scope>NUCLEOTIDE SEQUENCE [LARGE SCALE GENOMIC DNA]</scope>
    <source>
        <strain evidence="2">CGMCC 1.18578</strain>
    </source>
</reference>
<dbReference type="Pfam" id="PF02597">
    <property type="entry name" value="ThiS"/>
    <property type="match status" value="1"/>
</dbReference>
<dbReference type="InterPro" id="IPR012675">
    <property type="entry name" value="Beta-grasp_dom_sf"/>
</dbReference>
<dbReference type="Proteomes" id="UP001596108">
    <property type="component" value="Unassembled WGS sequence"/>
</dbReference>